<reference evidence="3" key="1">
    <citation type="journal article" date="2019" name="Int. J. Syst. Evol. Microbiol.">
        <title>The Global Catalogue of Microorganisms (GCM) 10K type strain sequencing project: providing services to taxonomists for standard genome sequencing and annotation.</title>
        <authorList>
            <consortium name="The Broad Institute Genomics Platform"/>
            <consortium name="The Broad Institute Genome Sequencing Center for Infectious Disease"/>
            <person name="Wu L."/>
            <person name="Ma J."/>
        </authorList>
    </citation>
    <scope>NUCLEOTIDE SEQUENCE [LARGE SCALE GENOMIC DNA]</scope>
    <source>
        <strain evidence="3">CCUG 46385</strain>
    </source>
</reference>
<dbReference type="RefSeq" id="WP_379789170.1">
    <property type="nucleotide sequence ID" value="NZ_JBHSHL010000052.1"/>
</dbReference>
<sequence>MAETKNSFSYFCNRECEYFPCHGDKDREVEYFNCLFCYCPLYMLGSECGGNVHYMENGIKDCSKCMLPHSKGGYEYINKKFMQIVETMSKQKLAEDRKKE</sequence>
<name>A0ABV9QNM0_9FIRM</name>
<accession>A0ABV9QNM0</accession>
<dbReference type="EMBL" id="JBHSHL010000052">
    <property type="protein sequence ID" value="MFC4805579.1"/>
    <property type="molecule type" value="Genomic_DNA"/>
</dbReference>
<protein>
    <submittedName>
        <fullName evidence="2">Cysteine-rich small domain-containing protein</fullName>
    </submittedName>
</protein>
<keyword evidence="3" id="KW-1185">Reference proteome</keyword>
<organism evidence="2 3">
    <name type="scientific">Filifactor villosus</name>
    <dbReference type="NCBI Taxonomy" id="29374"/>
    <lineage>
        <taxon>Bacteria</taxon>
        <taxon>Bacillati</taxon>
        <taxon>Bacillota</taxon>
        <taxon>Clostridia</taxon>
        <taxon>Peptostreptococcales</taxon>
        <taxon>Filifactoraceae</taxon>
        <taxon>Filifactor</taxon>
    </lineage>
</organism>
<dbReference type="Pfam" id="PF04071">
    <property type="entry name" value="zf-like"/>
    <property type="match status" value="1"/>
</dbReference>
<feature type="domain" description="Cysteine-rich small" evidence="1">
    <location>
        <begin position="10"/>
        <end position="91"/>
    </location>
</feature>
<proteinExistence type="predicted"/>
<dbReference type="InterPro" id="IPR007212">
    <property type="entry name" value="Zf-like"/>
</dbReference>
<evidence type="ECO:0000313" key="3">
    <source>
        <dbReference type="Proteomes" id="UP001595916"/>
    </source>
</evidence>
<gene>
    <name evidence="2" type="ORF">ACFO4R_10905</name>
</gene>
<evidence type="ECO:0000313" key="2">
    <source>
        <dbReference type="EMBL" id="MFC4805579.1"/>
    </source>
</evidence>
<dbReference type="Proteomes" id="UP001595916">
    <property type="component" value="Unassembled WGS sequence"/>
</dbReference>
<evidence type="ECO:0000259" key="1">
    <source>
        <dbReference type="Pfam" id="PF04071"/>
    </source>
</evidence>
<comment type="caution">
    <text evidence="2">The sequence shown here is derived from an EMBL/GenBank/DDBJ whole genome shotgun (WGS) entry which is preliminary data.</text>
</comment>